<dbReference type="AlphaFoldDB" id="A0A239TR43"/>
<organism evidence="2 3">
    <name type="scientific">Megamonas hypermegale</name>
    <dbReference type="NCBI Taxonomy" id="158847"/>
    <lineage>
        <taxon>Bacteria</taxon>
        <taxon>Bacillati</taxon>
        <taxon>Bacillota</taxon>
        <taxon>Negativicutes</taxon>
        <taxon>Selenomonadales</taxon>
        <taxon>Selenomonadaceae</taxon>
        <taxon>Megamonas</taxon>
    </lineage>
</organism>
<dbReference type="Proteomes" id="UP000215383">
    <property type="component" value="Chromosome 1"/>
</dbReference>
<dbReference type="InterPro" id="IPR021598">
    <property type="entry name" value="DUF3221"/>
</dbReference>
<evidence type="ECO:0008006" key="4">
    <source>
        <dbReference type="Google" id="ProtNLM"/>
    </source>
</evidence>
<dbReference type="EMBL" id="LT906446">
    <property type="protein sequence ID" value="SNV00240.1"/>
    <property type="molecule type" value="Genomic_DNA"/>
</dbReference>
<proteinExistence type="predicted"/>
<sequence length="189" mass="20978">MSKKIKFLLLTAMCLIFSTTMAFAATPGQTLDSVMRMHGTITEINDDMITIQDTQSNQSVALIVRWDTEILNGRNGEDVDLNRLHVGDELTAYYSPISTRSLPPQSKAYALVMGNGEHDAIYMKVNEVEKVKDGVRILNSNNDVYVTIPKTVEDDANELKKGDAILVWYDFMALSMPGQATATKAKILD</sequence>
<gene>
    <name evidence="2" type="ORF">SAMEA4364220_01273</name>
</gene>
<dbReference type="GeneID" id="78507275"/>
<dbReference type="eggNOG" id="COG0860">
    <property type="taxonomic scope" value="Bacteria"/>
</dbReference>
<evidence type="ECO:0000313" key="2">
    <source>
        <dbReference type="EMBL" id="SNV00240.1"/>
    </source>
</evidence>
<reference evidence="2 3" key="1">
    <citation type="submission" date="2017-06" db="EMBL/GenBank/DDBJ databases">
        <authorList>
            <consortium name="Pathogen Informatics"/>
        </authorList>
    </citation>
    <scope>NUCLEOTIDE SEQUENCE [LARGE SCALE GENOMIC DNA]</scope>
    <source>
        <strain evidence="2 3">NCTC10570</strain>
    </source>
</reference>
<keyword evidence="1" id="KW-0732">Signal</keyword>
<feature type="chain" id="PRO_5011271333" description="DUF5666 domain-containing protein" evidence="1">
    <location>
        <begin position="25"/>
        <end position="189"/>
    </location>
</feature>
<evidence type="ECO:0000313" key="3">
    <source>
        <dbReference type="Proteomes" id="UP000215383"/>
    </source>
</evidence>
<keyword evidence="3" id="KW-1185">Reference proteome</keyword>
<dbReference type="RefSeq" id="WP_036254791.1">
    <property type="nucleotide sequence ID" value="NZ_LT906446.1"/>
</dbReference>
<name>A0A239TR43_9FIRM</name>
<accession>A0A239TR43</accession>
<dbReference type="Pfam" id="PF11518">
    <property type="entry name" value="DUF3221"/>
    <property type="match status" value="1"/>
</dbReference>
<evidence type="ECO:0000256" key="1">
    <source>
        <dbReference type="SAM" id="SignalP"/>
    </source>
</evidence>
<protein>
    <recommendedName>
        <fullName evidence="4">DUF5666 domain-containing protein</fullName>
    </recommendedName>
</protein>
<feature type="signal peptide" evidence="1">
    <location>
        <begin position="1"/>
        <end position="24"/>
    </location>
</feature>